<dbReference type="EMBL" id="HBUE01331277">
    <property type="protein sequence ID" value="CAG6593406.1"/>
    <property type="molecule type" value="Transcribed_RNA"/>
</dbReference>
<dbReference type="AlphaFoldDB" id="A0A8D8HWI6"/>
<dbReference type="EMBL" id="HBUE01224570">
    <property type="protein sequence ID" value="CAG6541335.1"/>
    <property type="molecule type" value="Transcribed_RNA"/>
</dbReference>
<reference evidence="4" key="1">
    <citation type="submission" date="2021-05" db="EMBL/GenBank/DDBJ databases">
        <authorList>
            <person name="Alioto T."/>
            <person name="Alioto T."/>
            <person name="Gomez Garrido J."/>
        </authorList>
    </citation>
    <scope>NUCLEOTIDE SEQUENCE</scope>
</reference>
<dbReference type="EMBL" id="HBUE01224568">
    <property type="protein sequence ID" value="CAG6541330.1"/>
    <property type="molecule type" value="Transcribed_RNA"/>
</dbReference>
<dbReference type="GO" id="GO:0003779">
    <property type="term" value="F:actin binding"/>
    <property type="evidence" value="ECO:0007669"/>
    <property type="project" value="UniProtKB-KW"/>
</dbReference>
<dbReference type="EMBL" id="HBUE01224564">
    <property type="protein sequence ID" value="CAG6541321.1"/>
    <property type="molecule type" value="Transcribed_RNA"/>
</dbReference>
<dbReference type="Gene3D" id="1.10.418.10">
    <property type="entry name" value="Calponin-like domain"/>
    <property type="match status" value="2"/>
</dbReference>
<dbReference type="SUPFAM" id="SSF47576">
    <property type="entry name" value="Calponin-homology domain, CH-domain"/>
    <property type="match status" value="1"/>
</dbReference>
<feature type="domain" description="Calponin-homology (CH)" evidence="3">
    <location>
        <begin position="126"/>
        <end position="225"/>
    </location>
</feature>
<dbReference type="SMART" id="SM00033">
    <property type="entry name" value="CH"/>
    <property type="match status" value="2"/>
</dbReference>
<evidence type="ECO:0000256" key="2">
    <source>
        <dbReference type="ARBA" id="ARBA00023203"/>
    </source>
</evidence>
<organism evidence="4">
    <name type="scientific">Culex pipiens</name>
    <name type="common">House mosquito</name>
    <dbReference type="NCBI Taxonomy" id="7175"/>
    <lineage>
        <taxon>Eukaryota</taxon>
        <taxon>Metazoa</taxon>
        <taxon>Ecdysozoa</taxon>
        <taxon>Arthropoda</taxon>
        <taxon>Hexapoda</taxon>
        <taxon>Insecta</taxon>
        <taxon>Pterygota</taxon>
        <taxon>Neoptera</taxon>
        <taxon>Endopterygota</taxon>
        <taxon>Diptera</taxon>
        <taxon>Nematocera</taxon>
        <taxon>Culicoidea</taxon>
        <taxon>Culicidae</taxon>
        <taxon>Culicinae</taxon>
        <taxon>Culicini</taxon>
        <taxon>Culex</taxon>
        <taxon>Culex</taxon>
    </lineage>
</organism>
<dbReference type="InterPro" id="IPR036872">
    <property type="entry name" value="CH_dom_sf"/>
</dbReference>
<accession>A0A8D8HWI6</accession>
<dbReference type="EMBL" id="HBUE01331278">
    <property type="protein sequence ID" value="CAG6593408.1"/>
    <property type="molecule type" value="Transcribed_RNA"/>
</dbReference>
<proteinExistence type="predicted"/>
<evidence type="ECO:0000313" key="4">
    <source>
        <dbReference type="EMBL" id="CAG6541321.1"/>
    </source>
</evidence>
<dbReference type="EMBL" id="HBUE01331272">
    <property type="protein sequence ID" value="CAG6593394.1"/>
    <property type="molecule type" value="Transcribed_RNA"/>
</dbReference>
<keyword evidence="2" id="KW-0009">Actin-binding</keyword>
<dbReference type="Pfam" id="PF00307">
    <property type="entry name" value="CH"/>
    <property type="match status" value="2"/>
</dbReference>
<dbReference type="InterPro" id="IPR001715">
    <property type="entry name" value="CH_dom"/>
</dbReference>
<evidence type="ECO:0000259" key="3">
    <source>
        <dbReference type="PROSITE" id="PS50021"/>
    </source>
</evidence>
<name>A0A8D8HWI6_CULPI</name>
<evidence type="ECO:0000256" key="1">
    <source>
        <dbReference type="ARBA" id="ARBA00022737"/>
    </source>
</evidence>
<dbReference type="PROSITE" id="PS00019">
    <property type="entry name" value="ACTININ_1"/>
    <property type="match status" value="1"/>
</dbReference>
<dbReference type="PANTHER" id="PTHR11915">
    <property type="entry name" value="SPECTRIN/FILAMIN RELATED CYTOSKELETAL PROTEIN"/>
    <property type="match status" value="1"/>
</dbReference>
<dbReference type="EMBL" id="HBUE01331276">
    <property type="protein sequence ID" value="CAG6593403.1"/>
    <property type="molecule type" value="Transcribed_RNA"/>
</dbReference>
<dbReference type="InterPro" id="IPR001589">
    <property type="entry name" value="Actinin_actin-bd_CS"/>
</dbReference>
<sequence>MDQVFIDERQDIQKKTFTKWINGYLAKSGTPPINDLFEDLKDGHKLLSLLEVLTNQRYKREKGSMRVHQINNLNKALNVLQECGVKLVNISSDDINSGNAKLTLGLIWLIALTFDGQKLVNSQAKSGIEKSLLVWARQLADKYGIKVNDFSTSWSDGSAFLVILSEVIEAINLQEALKKHPIARLRMAFDLAYHHLNIEQLLDPEDVNTSKPDKKIYSHVRHVLV</sequence>
<dbReference type="PROSITE" id="PS50021">
    <property type="entry name" value="CH"/>
    <property type="match status" value="2"/>
</dbReference>
<feature type="domain" description="Calponin-homology (CH)" evidence="3">
    <location>
        <begin position="11"/>
        <end position="115"/>
    </location>
</feature>
<protein>
    <submittedName>
        <fullName evidence="4">Dystrophin, isoforms A/C/F/G/H</fullName>
    </submittedName>
</protein>
<keyword evidence="1" id="KW-0677">Repeat</keyword>
<dbReference type="EMBL" id="HBUE01224569">
    <property type="protein sequence ID" value="CAG6541333.1"/>
    <property type="molecule type" value="Transcribed_RNA"/>
</dbReference>